<reference evidence="4" key="1">
    <citation type="submission" date="2023-04" db="EMBL/GenBank/DDBJ databases">
        <title>Sphingomonas sp. MAHUQ-71 isolated from rice field.</title>
        <authorList>
            <person name="Huq M.A."/>
        </authorList>
    </citation>
    <scope>NUCLEOTIDE SEQUENCE</scope>
    <source>
        <strain evidence="4">MAHUQ-71</strain>
    </source>
</reference>
<dbReference type="Gene3D" id="2.115.10.20">
    <property type="entry name" value="Glycosyl hydrolase domain, family 43"/>
    <property type="match status" value="1"/>
</dbReference>
<dbReference type="PANTHER" id="PTHR43772">
    <property type="entry name" value="ENDO-1,4-BETA-XYLANASE"/>
    <property type="match status" value="1"/>
</dbReference>
<dbReference type="RefSeq" id="WP_281043394.1">
    <property type="nucleotide sequence ID" value="NZ_JARYGZ010000001.1"/>
</dbReference>
<evidence type="ECO:0000256" key="2">
    <source>
        <dbReference type="ARBA" id="ARBA00023277"/>
    </source>
</evidence>
<keyword evidence="1" id="KW-0858">Xylan degradation</keyword>
<dbReference type="Pfam" id="PF24793">
    <property type="entry name" value="GINT1_N"/>
    <property type="match status" value="1"/>
</dbReference>
<gene>
    <name evidence="4" type="ORF">QGN17_04970</name>
</gene>
<feature type="domain" description="Glucosamine inositolphosphorylceramide transferase 1 N-terminal" evidence="3">
    <location>
        <begin position="41"/>
        <end position="242"/>
    </location>
</feature>
<evidence type="ECO:0000313" key="4">
    <source>
        <dbReference type="EMBL" id="MDH7638074.1"/>
    </source>
</evidence>
<dbReference type="InterPro" id="IPR052176">
    <property type="entry name" value="Glycosyl_Hydrlase_43_Enz"/>
</dbReference>
<keyword evidence="5" id="KW-1185">Reference proteome</keyword>
<keyword evidence="4" id="KW-0808">Transferase</keyword>
<keyword evidence="1" id="KW-0624">Polysaccharide degradation</keyword>
<dbReference type="EMBL" id="JARYGZ010000001">
    <property type="protein sequence ID" value="MDH7638074.1"/>
    <property type="molecule type" value="Genomic_DNA"/>
</dbReference>
<organism evidence="4 5">
    <name type="scientific">Sphingomonas oryzagri</name>
    <dbReference type="NCBI Taxonomy" id="3042314"/>
    <lineage>
        <taxon>Bacteria</taxon>
        <taxon>Pseudomonadati</taxon>
        <taxon>Pseudomonadota</taxon>
        <taxon>Alphaproteobacteria</taxon>
        <taxon>Sphingomonadales</taxon>
        <taxon>Sphingomonadaceae</taxon>
        <taxon>Sphingomonas</taxon>
    </lineage>
</organism>
<protein>
    <submittedName>
        <fullName evidence="4">Formyl transferase</fullName>
    </submittedName>
</protein>
<keyword evidence="2" id="KW-0119">Carbohydrate metabolism</keyword>
<evidence type="ECO:0000259" key="3">
    <source>
        <dbReference type="Pfam" id="PF24793"/>
    </source>
</evidence>
<name>A0ABT6N019_9SPHN</name>
<dbReference type="PANTHER" id="PTHR43772:SF2">
    <property type="entry name" value="PUTATIVE (AFU_ORTHOLOGUE AFUA_2G04480)-RELATED"/>
    <property type="match status" value="1"/>
</dbReference>
<comment type="caution">
    <text evidence="4">The sequence shown here is derived from an EMBL/GenBank/DDBJ whole genome shotgun (WGS) entry which is preliminary data.</text>
</comment>
<accession>A0ABT6N019</accession>
<dbReference type="InterPro" id="IPR023296">
    <property type="entry name" value="Glyco_hydro_beta-prop_sf"/>
</dbReference>
<evidence type="ECO:0000313" key="5">
    <source>
        <dbReference type="Proteomes" id="UP001160625"/>
    </source>
</evidence>
<dbReference type="SUPFAM" id="SSF75005">
    <property type="entry name" value="Arabinanase/levansucrase/invertase"/>
    <property type="match status" value="1"/>
</dbReference>
<dbReference type="InterPro" id="IPR056442">
    <property type="entry name" value="GINT1_N"/>
</dbReference>
<sequence>MPLAKDIWRPLIVEAPIEAVLRAGTVDGFACRWLPAEGYLRFLADPFGIERDGRRHIFVEHYDYRTRHGTIECLVMTRDGSLLDLRPVLTEPWHLSYPFVLEAEGETYMLPEAYRSGRLTLYRAAEFPWRWEPVGALPLGHVAIDATPVFHDGLWWLFYSAADGGERSKTGALFAAWAERIDGPWTSHARNPVRIGTDGSRPGGTPVVLDGALVIPVQDCSRTYGGAIRPLTVHRLTPDLFDAELGEPLAMPRSFAPFDAGLHTLSAIGDATLIDVKRKLLSPRSLAVLARRELAKL</sequence>
<proteinExistence type="predicted"/>
<dbReference type="Proteomes" id="UP001160625">
    <property type="component" value="Unassembled WGS sequence"/>
</dbReference>
<dbReference type="GO" id="GO:0016740">
    <property type="term" value="F:transferase activity"/>
    <property type="evidence" value="ECO:0007669"/>
    <property type="project" value="UniProtKB-KW"/>
</dbReference>
<evidence type="ECO:0000256" key="1">
    <source>
        <dbReference type="ARBA" id="ARBA00022651"/>
    </source>
</evidence>